<organism evidence="1">
    <name type="scientific">Bactrocera dorsalis</name>
    <name type="common">Oriental fruit fly</name>
    <name type="synonym">Dacus dorsalis</name>
    <dbReference type="NCBI Taxonomy" id="27457"/>
    <lineage>
        <taxon>Eukaryota</taxon>
        <taxon>Metazoa</taxon>
        <taxon>Ecdysozoa</taxon>
        <taxon>Arthropoda</taxon>
        <taxon>Hexapoda</taxon>
        <taxon>Insecta</taxon>
        <taxon>Pterygota</taxon>
        <taxon>Neoptera</taxon>
        <taxon>Endopterygota</taxon>
        <taxon>Diptera</taxon>
        <taxon>Brachycera</taxon>
        <taxon>Muscomorpha</taxon>
        <taxon>Tephritoidea</taxon>
        <taxon>Tephritidae</taxon>
        <taxon>Bactrocera</taxon>
        <taxon>Bactrocera</taxon>
    </lineage>
</organism>
<proteinExistence type="predicted"/>
<accession>A0A034WHE3</accession>
<reference evidence="1" key="1">
    <citation type="journal article" date="2014" name="BMC Genomics">
        <title>Characterizing the developmental transcriptome of the oriental fruit fly, Bactrocera dorsalis (Diptera: Tephritidae) through comparative genomic analysis with Drosophila melanogaster utilizing modENCODE datasets.</title>
        <authorList>
            <person name="Geib S.M."/>
            <person name="Calla B."/>
            <person name="Hall B."/>
            <person name="Hou S."/>
            <person name="Manoukis N.C."/>
        </authorList>
    </citation>
    <scope>NUCLEOTIDE SEQUENCE</scope>
    <source>
        <strain evidence="1">Punador</strain>
    </source>
</reference>
<dbReference type="OrthoDB" id="8048380at2759"/>
<evidence type="ECO:0000313" key="1">
    <source>
        <dbReference type="EMBL" id="JAC53717.1"/>
    </source>
</evidence>
<dbReference type="RefSeq" id="XP_011212131.1">
    <property type="nucleotide sequence ID" value="XM_011213829.3"/>
</dbReference>
<dbReference type="AlphaFoldDB" id="A0A034WHE3"/>
<protein>
    <submittedName>
        <fullName evidence="3">Uncharacterized protein LOC105232201</fullName>
    </submittedName>
</protein>
<dbReference type="SUPFAM" id="SSF74924">
    <property type="entry name" value="Cap-Gly domain"/>
    <property type="match status" value="1"/>
</dbReference>
<evidence type="ECO:0000313" key="2">
    <source>
        <dbReference type="Proteomes" id="UP001652620"/>
    </source>
</evidence>
<reference evidence="3" key="2">
    <citation type="submission" date="2025-04" db="UniProtKB">
        <authorList>
            <consortium name="RefSeq"/>
        </authorList>
    </citation>
    <scope>IDENTIFICATION</scope>
    <source>
        <strain evidence="3">Punador</strain>
    </source>
</reference>
<dbReference type="GeneID" id="105232201"/>
<dbReference type="EMBL" id="GAKP01005235">
    <property type="protein sequence ID" value="JAC53717.1"/>
    <property type="molecule type" value="Transcribed_RNA"/>
</dbReference>
<gene>
    <name evidence="3" type="primary">LOC105232201</name>
</gene>
<dbReference type="KEGG" id="bdr:105232201"/>
<dbReference type="Gene3D" id="2.30.30.190">
    <property type="entry name" value="CAP Gly-rich-like domain"/>
    <property type="match status" value="1"/>
</dbReference>
<keyword evidence="2" id="KW-1185">Reference proteome</keyword>
<name>A0A034WHE3_BACDO</name>
<dbReference type="InterPro" id="IPR036859">
    <property type="entry name" value="CAP-Gly_dom_sf"/>
</dbReference>
<evidence type="ECO:0000313" key="3">
    <source>
        <dbReference type="RefSeq" id="XP_011212131.1"/>
    </source>
</evidence>
<dbReference type="Proteomes" id="UP001652620">
    <property type="component" value="Chromosome 4"/>
</dbReference>
<sequence>MATKYAMLARTSRLQSVASTEELEEATTELQNFTVAAGTLIKVASEQSAPTDDLQVFVYDPVLREPNTTRKYQCAQDSLLPVSDDLWPFIVSIPEPNRRLQLVQDSSRCNWLYTAMPGDVVSVPARYFDRDDFRLFECIICYIGPVPEIHPVGYFFGLELLDDVQSPQTADISFTRKYFECDADAAIFITADRILPTPLPQDEEIESANEAPESSWSLTNFIQNTVDSIRASLPL</sequence>